<dbReference type="Pfam" id="PF10536">
    <property type="entry name" value="PMD"/>
    <property type="match status" value="1"/>
</dbReference>
<dbReference type="PANTHER" id="PTHR46033:SF1">
    <property type="entry name" value="PROTEIN MAIN-LIKE 2"/>
    <property type="match status" value="1"/>
</dbReference>
<dbReference type="GO" id="GO:0010073">
    <property type="term" value="P:meristem maintenance"/>
    <property type="evidence" value="ECO:0007669"/>
    <property type="project" value="InterPro"/>
</dbReference>
<keyword evidence="3" id="KW-1185">Reference proteome</keyword>
<comment type="caution">
    <text evidence="2">The sequence shown here is derived from an EMBL/GenBank/DDBJ whole genome shotgun (WGS) entry which is preliminary data.</text>
</comment>
<gene>
    <name evidence="2" type="ORF">Ahy_A08g037781</name>
</gene>
<dbReference type="InterPro" id="IPR044824">
    <property type="entry name" value="MAIN-like"/>
</dbReference>
<evidence type="ECO:0000259" key="1">
    <source>
        <dbReference type="Pfam" id="PF10536"/>
    </source>
</evidence>
<dbReference type="Proteomes" id="UP000289738">
    <property type="component" value="Chromosome A08"/>
</dbReference>
<accession>A0A445BRS6</accession>
<reference evidence="2 3" key="1">
    <citation type="submission" date="2019-01" db="EMBL/GenBank/DDBJ databases">
        <title>Sequencing of cultivated peanut Arachis hypogaea provides insights into genome evolution and oil improvement.</title>
        <authorList>
            <person name="Chen X."/>
        </authorList>
    </citation>
    <scope>NUCLEOTIDE SEQUENCE [LARGE SCALE GENOMIC DNA]</scope>
    <source>
        <strain evidence="3">cv. Fuhuasheng</strain>
        <tissue evidence="2">Leaves</tissue>
    </source>
</reference>
<organism evidence="2 3">
    <name type="scientific">Arachis hypogaea</name>
    <name type="common">Peanut</name>
    <dbReference type="NCBI Taxonomy" id="3818"/>
    <lineage>
        <taxon>Eukaryota</taxon>
        <taxon>Viridiplantae</taxon>
        <taxon>Streptophyta</taxon>
        <taxon>Embryophyta</taxon>
        <taxon>Tracheophyta</taxon>
        <taxon>Spermatophyta</taxon>
        <taxon>Magnoliopsida</taxon>
        <taxon>eudicotyledons</taxon>
        <taxon>Gunneridae</taxon>
        <taxon>Pentapetalae</taxon>
        <taxon>rosids</taxon>
        <taxon>fabids</taxon>
        <taxon>Fabales</taxon>
        <taxon>Fabaceae</taxon>
        <taxon>Papilionoideae</taxon>
        <taxon>50 kb inversion clade</taxon>
        <taxon>dalbergioids sensu lato</taxon>
        <taxon>Dalbergieae</taxon>
        <taxon>Pterocarpus clade</taxon>
        <taxon>Arachis</taxon>
    </lineage>
</organism>
<proteinExistence type="predicted"/>
<protein>
    <recommendedName>
        <fullName evidence="1">Aminotransferase-like plant mobile domain-containing protein</fullName>
    </recommendedName>
</protein>
<dbReference type="AlphaFoldDB" id="A0A445BRS6"/>
<evidence type="ECO:0000313" key="2">
    <source>
        <dbReference type="EMBL" id="RYR41387.1"/>
    </source>
</evidence>
<dbReference type="InterPro" id="IPR019557">
    <property type="entry name" value="AminoTfrase-like_pln_mobile"/>
</dbReference>
<dbReference type="EMBL" id="SDMP01000008">
    <property type="protein sequence ID" value="RYR41387.1"/>
    <property type="molecule type" value="Genomic_DNA"/>
</dbReference>
<evidence type="ECO:0000313" key="3">
    <source>
        <dbReference type="Proteomes" id="UP000289738"/>
    </source>
</evidence>
<dbReference type="PANTHER" id="PTHR46033">
    <property type="entry name" value="PROTEIN MAIN-LIKE 2"/>
    <property type="match status" value="1"/>
</dbReference>
<feature type="domain" description="Aminotransferase-like plant mobile" evidence="1">
    <location>
        <begin position="69"/>
        <end position="185"/>
    </location>
</feature>
<sequence>MTLEDVTHILDLLVSGEPVLGRTDSSHQFLVENCIACFSQELGPQDHVLGKVNLAWVRWCRDTKPCDMWSHWCQHTRYTQKSTAHFRRGLNDMEVDDFIWRLYMRVGVLEYLAVNMFMCSTKSPLMSFECIKWHLTDRIRRQFGLQQLPLNPTFEIGCDHCRRLTGPQNHDWRDRNIQWVNLWISGRYNTLQLGDEIVDLHHLPVYYDCYT</sequence>
<name>A0A445BRS6_ARAHY</name>